<dbReference type="Pfam" id="PF00750">
    <property type="entry name" value="tRNA-synt_1d"/>
    <property type="match status" value="1"/>
</dbReference>
<evidence type="ECO:0000256" key="5">
    <source>
        <dbReference type="ARBA" id="ARBA00022598"/>
    </source>
</evidence>
<dbReference type="Pfam" id="PF05746">
    <property type="entry name" value="DALR_1"/>
    <property type="match status" value="1"/>
</dbReference>
<dbReference type="NCBIfam" id="TIGR00456">
    <property type="entry name" value="argS"/>
    <property type="match status" value="1"/>
</dbReference>
<gene>
    <name evidence="11 15" type="primary">argS</name>
    <name evidence="15" type="ORF">ICW73_00510</name>
</gene>
<sequence>MNLRNIIKKDFQRTLNKNYDLCKIDPLIISNKKTNAGHYQLHNLIKISNILKIKPYTVFLTITKNFQNKKIYKKLSFSEPGFINILINQEWLSQQLEKIFSSPRLDIDYVSSKNIIIDYSSPNIAKEMHIGHLRSTIIGDVSARVLSFLGHNVIRVNHIGDWGTQFGMLIAYLNNHNITDSLYKNKISLSQLEQFYCKAKKKYESNASFSEEARKYVKKLQHGDQHCLSIWKKLVSITMLQNNKIYNMLNVTLNNNHIMGESTYNSMLPKIIQDLKQKNIAVECNKSIVVFLNDFKNRLGEPMGVIIQKKDQGFLYSTTEIACLKYRYQTLHADRIIYYTDVRQKQHLIQSWIIAKKANYIPKNLSLEHHTFGMVLSKNKRPFKTRDGNTIKLSALLNESIARTTKIIKQKQPNLPKKKLVILAKKIGISAVKYADLSKNRNTNYIFNWDDMLSLEGNTAPYIQYAYTRIISIIKKSTIPIKKIKEKIILSKKNEIDLAIQILEFEEIILLISKKGTPHVMCKYLYQLATCFSNFYENCPILFSKKIKTCKSRLKLSFLTAKTLKKGLNLLGITTIQRM</sequence>
<comment type="catalytic activity">
    <reaction evidence="10 11">
        <text>tRNA(Arg) + L-arginine + ATP = L-arginyl-tRNA(Arg) + AMP + diphosphate</text>
        <dbReference type="Rhea" id="RHEA:20301"/>
        <dbReference type="Rhea" id="RHEA-COMP:9658"/>
        <dbReference type="Rhea" id="RHEA-COMP:9673"/>
        <dbReference type="ChEBI" id="CHEBI:30616"/>
        <dbReference type="ChEBI" id="CHEBI:32682"/>
        <dbReference type="ChEBI" id="CHEBI:33019"/>
        <dbReference type="ChEBI" id="CHEBI:78442"/>
        <dbReference type="ChEBI" id="CHEBI:78513"/>
        <dbReference type="ChEBI" id="CHEBI:456215"/>
        <dbReference type="EC" id="6.1.1.19"/>
    </reaction>
</comment>
<keyword evidence="4 11" id="KW-0963">Cytoplasm</keyword>
<dbReference type="InterPro" id="IPR005148">
    <property type="entry name" value="Arg-tRNA-synth_N"/>
</dbReference>
<evidence type="ECO:0000259" key="14">
    <source>
        <dbReference type="SMART" id="SM01016"/>
    </source>
</evidence>
<feature type="domain" description="Arginyl tRNA synthetase N-terminal" evidence="14">
    <location>
        <begin position="1"/>
        <end position="87"/>
    </location>
</feature>
<feature type="short sequence motif" description="'HIGH' region" evidence="11">
    <location>
        <begin position="122"/>
        <end position="132"/>
    </location>
</feature>
<evidence type="ECO:0000256" key="6">
    <source>
        <dbReference type="ARBA" id="ARBA00022741"/>
    </source>
</evidence>
<dbReference type="Gene3D" id="3.30.1360.70">
    <property type="entry name" value="Arginyl tRNA synthetase N-terminal domain"/>
    <property type="match status" value="1"/>
</dbReference>
<dbReference type="PROSITE" id="PS00178">
    <property type="entry name" value="AA_TRNA_LIGASE_I"/>
    <property type="match status" value="1"/>
</dbReference>
<dbReference type="AlphaFoldDB" id="A0A7H1AZP3"/>
<evidence type="ECO:0000256" key="4">
    <source>
        <dbReference type="ARBA" id="ARBA00022490"/>
    </source>
</evidence>
<name>A0A7H1AZP3_9GAMM</name>
<proteinExistence type="inferred from homology"/>
<dbReference type="Pfam" id="PF03485">
    <property type="entry name" value="Arg_tRNA_synt_N"/>
    <property type="match status" value="1"/>
</dbReference>
<dbReference type="GO" id="GO:0006420">
    <property type="term" value="P:arginyl-tRNA aminoacylation"/>
    <property type="evidence" value="ECO:0007669"/>
    <property type="project" value="UniProtKB-UniRule"/>
</dbReference>
<evidence type="ECO:0000313" key="16">
    <source>
        <dbReference type="Proteomes" id="UP000516346"/>
    </source>
</evidence>
<comment type="similarity">
    <text evidence="2 11 12">Belongs to the class-I aminoacyl-tRNA synthetase family.</text>
</comment>
<evidence type="ECO:0000256" key="9">
    <source>
        <dbReference type="ARBA" id="ARBA00023146"/>
    </source>
</evidence>
<dbReference type="InterPro" id="IPR036695">
    <property type="entry name" value="Arg-tRNA-synth_N_sf"/>
</dbReference>
<keyword evidence="9 11" id="KW-0030">Aminoacyl-tRNA synthetase</keyword>
<evidence type="ECO:0000256" key="11">
    <source>
        <dbReference type="HAMAP-Rule" id="MF_00123"/>
    </source>
</evidence>
<evidence type="ECO:0000256" key="1">
    <source>
        <dbReference type="ARBA" id="ARBA00004496"/>
    </source>
</evidence>
<evidence type="ECO:0000256" key="7">
    <source>
        <dbReference type="ARBA" id="ARBA00022840"/>
    </source>
</evidence>
<evidence type="ECO:0000313" key="15">
    <source>
        <dbReference type="EMBL" id="QNS01948.1"/>
    </source>
</evidence>
<organism evidence="15 16">
    <name type="scientific">Buchnera aphidicola</name>
    <name type="common">Pentalonia nigronervosa</name>
    <dbReference type="NCBI Taxonomy" id="1309793"/>
    <lineage>
        <taxon>Bacteria</taxon>
        <taxon>Pseudomonadati</taxon>
        <taxon>Pseudomonadota</taxon>
        <taxon>Gammaproteobacteria</taxon>
        <taxon>Enterobacterales</taxon>
        <taxon>Erwiniaceae</taxon>
        <taxon>Buchnera</taxon>
    </lineage>
</organism>
<dbReference type="InterPro" id="IPR014729">
    <property type="entry name" value="Rossmann-like_a/b/a_fold"/>
</dbReference>
<accession>A0A7H1AZP3</accession>
<dbReference type="SUPFAM" id="SSF47323">
    <property type="entry name" value="Anticodon-binding domain of a subclass of class I aminoacyl-tRNA synthetases"/>
    <property type="match status" value="1"/>
</dbReference>
<dbReference type="CDD" id="cd00671">
    <property type="entry name" value="ArgRS_core"/>
    <property type="match status" value="1"/>
</dbReference>
<dbReference type="PANTHER" id="PTHR11956">
    <property type="entry name" value="ARGINYL-TRNA SYNTHETASE"/>
    <property type="match status" value="1"/>
</dbReference>
<keyword evidence="8 11" id="KW-0648">Protein biosynthesis</keyword>
<dbReference type="GO" id="GO:0004814">
    <property type="term" value="F:arginine-tRNA ligase activity"/>
    <property type="evidence" value="ECO:0007669"/>
    <property type="project" value="UniProtKB-UniRule"/>
</dbReference>
<dbReference type="EMBL" id="CP061275">
    <property type="protein sequence ID" value="QNS01948.1"/>
    <property type="molecule type" value="Genomic_DNA"/>
</dbReference>
<evidence type="ECO:0000256" key="2">
    <source>
        <dbReference type="ARBA" id="ARBA00005594"/>
    </source>
</evidence>
<dbReference type="Gene3D" id="1.10.730.10">
    <property type="entry name" value="Isoleucyl-tRNA Synthetase, Domain 1"/>
    <property type="match status" value="1"/>
</dbReference>
<reference evidence="15 16" key="1">
    <citation type="submission" date="2020-09" db="EMBL/GenBank/DDBJ databases">
        <title>Genome sequence of the banana aphid, Pentalonia nigronervosa Coquerel (Hemiptera: Aphididae) and its symbionts.</title>
        <authorList>
            <person name="Mathers T.C."/>
            <person name="Mugford S.T."/>
            <person name="Hogenhout S.A."/>
            <person name="Tripathi L."/>
        </authorList>
    </citation>
    <scope>NUCLEOTIDE SEQUENCE [LARGE SCALE GENOMIC DNA]</scope>
    <source>
        <strain evidence="15">Ba4</strain>
    </source>
</reference>
<dbReference type="SMART" id="SM01016">
    <property type="entry name" value="Arg_tRNA_synt_N"/>
    <property type="match status" value="1"/>
</dbReference>
<dbReference type="SMART" id="SM00836">
    <property type="entry name" value="DALR_1"/>
    <property type="match status" value="1"/>
</dbReference>
<keyword evidence="6 11" id="KW-0547">Nucleotide-binding</keyword>
<evidence type="ECO:0000259" key="13">
    <source>
        <dbReference type="SMART" id="SM00836"/>
    </source>
</evidence>
<dbReference type="InterPro" id="IPR008909">
    <property type="entry name" value="DALR_anticod-bd"/>
</dbReference>
<evidence type="ECO:0000256" key="3">
    <source>
        <dbReference type="ARBA" id="ARBA00011245"/>
    </source>
</evidence>
<dbReference type="PANTHER" id="PTHR11956:SF5">
    <property type="entry name" value="ARGININE--TRNA LIGASE, CYTOPLASMIC"/>
    <property type="match status" value="1"/>
</dbReference>
<dbReference type="FunFam" id="1.10.730.10:FF:000006">
    <property type="entry name" value="Arginyl-tRNA synthetase 2, mitochondrial"/>
    <property type="match status" value="1"/>
</dbReference>
<dbReference type="Proteomes" id="UP000516346">
    <property type="component" value="Chromosome"/>
</dbReference>
<dbReference type="Gene3D" id="3.40.50.620">
    <property type="entry name" value="HUPs"/>
    <property type="match status" value="1"/>
</dbReference>
<dbReference type="PRINTS" id="PR01038">
    <property type="entry name" value="TRNASYNTHARG"/>
</dbReference>
<evidence type="ECO:0000256" key="8">
    <source>
        <dbReference type="ARBA" id="ARBA00022917"/>
    </source>
</evidence>
<comment type="subcellular location">
    <subcellularLocation>
        <location evidence="1 11">Cytoplasm</location>
    </subcellularLocation>
</comment>
<dbReference type="InterPro" id="IPR001278">
    <property type="entry name" value="Arg-tRNA-ligase"/>
</dbReference>
<dbReference type="InterPro" id="IPR001412">
    <property type="entry name" value="aa-tRNA-synth_I_CS"/>
</dbReference>
<keyword evidence="5 11" id="KW-0436">Ligase</keyword>
<keyword evidence="7 11" id="KW-0067">ATP-binding</keyword>
<dbReference type="FunFam" id="3.40.50.620:FF:000030">
    <property type="entry name" value="Arginine--tRNA ligase"/>
    <property type="match status" value="1"/>
</dbReference>
<dbReference type="InterPro" id="IPR035684">
    <property type="entry name" value="ArgRS_core"/>
</dbReference>
<evidence type="ECO:0000256" key="12">
    <source>
        <dbReference type="RuleBase" id="RU363038"/>
    </source>
</evidence>
<dbReference type="GO" id="GO:0005737">
    <property type="term" value="C:cytoplasm"/>
    <property type="evidence" value="ECO:0007669"/>
    <property type="project" value="UniProtKB-SubCell"/>
</dbReference>
<dbReference type="EC" id="6.1.1.19" evidence="11"/>
<evidence type="ECO:0000256" key="10">
    <source>
        <dbReference type="ARBA" id="ARBA00049339"/>
    </source>
</evidence>
<feature type="domain" description="DALR anticodon binding" evidence="13">
    <location>
        <begin position="463"/>
        <end position="579"/>
    </location>
</feature>
<dbReference type="SUPFAM" id="SSF55190">
    <property type="entry name" value="Arginyl-tRNA synthetase (ArgRS), N-terminal 'additional' domain"/>
    <property type="match status" value="1"/>
</dbReference>
<protein>
    <recommendedName>
        <fullName evidence="11">Arginine--tRNA ligase</fullName>
        <ecNumber evidence="11">6.1.1.19</ecNumber>
    </recommendedName>
    <alternativeName>
        <fullName evidence="11">Arginyl-tRNA synthetase</fullName>
        <shortName evidence="11">ArgRS</shortName>
    </alternativeName>
</protein>
<dbReference type="GO" id="GO:0005524">
    <property type="term" value="F:ATP binding"/>
    <property type="evidence" value="ECO:0007669"/>
    <property type="project" value="UniProtKB-UniRule"/>
</dbReference>
<dbReference type="InterPro" id="IPR009080">
    <property type="entry name" value="tRNAsynth_Ia_anticodon-bd"/>
</dbReference>
<comment type="subunit">
    <text evidence="3 11">Monomer.</text>
</comment>
<dbReference type="HAMAP" id="MF_00123">
    <property type="entry name" value="Arg_tRNA_synth"/>
    <property type="match status" value="1"/>
</dbReference>
<dbReference type="SUPFAM" id="SSF52374">
    <property type="entry name" value="Nucleotidylyl transferase"/>
    <property type="match status" value="1"/>
</dbReference>